<dbReference type="AlphaFoldDB" id="A0A937X449"/>
<dbReference type="Proteomes" id="UP000703893">
    <property type="component" value="Unassembled WGS sequence"/>
</dbReference>
<sequence>MRAIKSKGTGPELQVCSLLHRAGLRFLKNRRPDKTRRCTADIVFPLLRLCVFVDGCFWHGCPRHFKVPRSNSGWWSEKISDNVRRDREKSSLLRGLGWTVVHIWEHELASEKSRTAAVRRIVRVTEKLRIKRKRRRSGKSA</sequence>
<dbReference type="EMBL" id="VGJX01000213">
    <property type="protein sequence ID" value="MBM3274432.1"/>
    <property type="molecule type" value="Genomic_DNA"/>
</dbReference>
<accession>A0A937X449</accession>
<evidence type="ECO:0000256" key="3">
    <source>
        <dbReference type="ARBA" id="ARBA00022763"/>
    </source>
</evidence>
<comment type="similarity">
    <text evidence="6">Belongs to the Vsr family.</text>
</comment>
<evidence type="ECO:0000313" key="7">
    <source>
        <dbReference type="EMBL" id="MBM3274432.1"/>
    </source>
</evidence>
<protein>
    <submittedName>
        <fullName evidence="7">Very short patch repair endonuclease</fullName>
    </submittedName>
</protein>
<keyword evidence="4" id="KW-0378">Hydrolase</keyword>
<dbReference type="Pfam" id="PF03852">
    <property type="entry name" value="Vsr"/>
    <property type="match status" value="1"/>
</dbReference>
<dbReference type="GO" id="GO:0016787">
    <property type="term" value="F:hydrolase activity"/>
    <property type="evidence" value="ECO:0007669"/>
    <property type="project" value="UniProtKB-KW"/>
</dbReference>
<dbReference type="SUPFAM" id="SSF52980">
    <property type="entry name" value="Restriction endonuclease-like"/>
    <property type="match status" value="1"/>
</dbReference>
<evidence type="ECO:0000313" key="8">
    <source>
        <dbReference type="Proteomes" id="UP000703893"/>
    </source>
</evidence>
<evidence type="ECO:0000256" key="1">
    <source>
        <dbReference type="ARBA" id="ARBA00022722"/>
    </source>
</evidence>
<dbReference type="Gene3D" id="3.40.960.10">
    <property type="entry name" value="VSR Endonuclease"/>
    <property type="match status" value="1"/>
</dbReference>
<comment type="caution">
    <text evidence="7">The sequence shown here is derived from an EMBL/GenBank/DDBJ whole genome shotgun (WGS) entry which is preliminary data.</text>
</comment>
<gene>
    <name evidence="7" type="ORF">FJZ00_04730</name>
</gene>
<evidence type="ECO:0000256" key="6">
    <source>
        <dbReference type="ARBA" id="ARBA00029466"/>
    </source>
</evidence>
<evidence type="ECO:0000256" key="5">
    <source>
        <dbReference type="ARBA" id="ARBA00023204"/>
    </source>
</evidence>
<dbReference type="GO" id="GO:0004519">
    <property type="term" value="F:endonuclease activity"/>
    <property type="evidence" value="ECO:0007669"/>
    <property type="project" value="UniProtKB-KW"/>
</dbReference>
<dbReference type="CDD" id="cd00221">
    <property type="entry name" value="Vsr"/>
    <property type="match status" value="1"/>
</dbReference>
<name>A0A937X449_9BACT</name>
<organism evidence="7 8">
    <name type="scientific">Candidatus Tanganyikabacteria bacterium</name>
    <dbReference type="NCBI Taxonomy" id="2961651"/>
    <lineage>
        <taxon>Bacteria</taxon>
        <taxon>Bacillati</taxon>
        <taxon>Candidatus Sericytochromatia</taxon>
        <taxon>Candidatus Tanganyikabacteria</taxon>
    </lineage>
</organism>
<dbReference type="InterPro" id="IPR011335">
    <property type="entry name" value="Restrct_endonuc-II-like"/>
</dbReference>
<dbReference type="GO" id="GO:0006298">
    <property type="term" value="P:mismatch repair"/>
    <property type="evidence" value="ECO:0007669"/>
    <property type="project" value="InterPro"/>
</dbReference>
<evidence type="ECO:0000256" key="2">
    <source>
        <dbReference type="ARBA" id="ARBA00022759"/>
    </source>
</evidence>
<keyword evidence="3" id="KW-0227">DNA damage</keyword>
<evidence type="ECO:0000256" key="4">
    <source>
        <dbReference type="ARBA" id="ARBA00022801"/>
    </source>
</evidence>
<keyword evidence="2 7" id="KW-0255">Endonuclease</keyword>
<dbReference type="NCBIfam" id="TIGR00632">
    <property type="entry name" value="vsr"/>
    <property type="match status" value="1"/>
</dbReference>
<keyword evidence="1" id="KW-0540">Nuclease</keyword>
<reference evidence="7 8" key="1">
    <citation type="submission" date="2019-03" db="EMBL/GenBank/DDBJ databases">
        <title>Lake Tanganyika Metagenome-Assembled Genomes (MAGs).</title>
        <authorList>
            <person name="Tran P."/>
        </authorList>
    </citation>
    <scope>NUCLEOTIDE SEQUENCE [LARGE SCALE GENOMIC DNA]</scope>
    <source>
        <strain evidence="7">K_DeepCast_65m_m2_236</strain>
    </source>
</reference>
<dbReference type="InterPro" id="IPR004603">
    <property type="entry name" value="DNA_mismatch_endonuc_vsr"/>
</dbReference>
<proteinExistence type="inferred from homology"/>
<keyword evidence="5" id="KW-0234">DNA repair</keyword>